<dbReference type="Proteomes" id="UP001596013">
    <property type="component" value="Unassembled WGS sequence"/>
</dbReference>
<evidence type="ECO:0000313" key="2">
    <source>
        <dbReference type="Proteomes" id="UP001596013"/>
    </source>
</evidence>
<protein>
    <submittedName>
        <fullName evidence="1">Uncharacterized protein</fullName>
    </submittedName>
</protein>
<comment type="caution">
    <text evidence="1">The sequence shown here is derived from an EMBL/GenBank/DDBJ whole genome shotgun (WGS) entry which is preliminary data.</text>
</comment>
<evidence type="ECO:0000313" key="1">
    <source>
        <dbReference type="EMBL" id="MFC5436868.1"/>
    </source>
</evidence>
<keyword evidence="2" id="KW-1185">Reference proteome</keyword>
<name>A0ABW0JLC2_9GAMM</name>
<accession>A0ABW0JLC2</accession>
<proteinExistence type="predicted"/>
<sequence length="104" mass="10968">MSFFANDLMGASIIAPSTRQMSALLHSLASADNEHPDVSLGHESGWCISAFSSGLTVFENVETGEGPMHMRGVAPERVLELWSMLAAGDISGLDGLAWTPGYGT</sequence>
<organism evidence="1 2">
    <name type="scientific">Rhodanobacter umsongensis</name>
    <dbReference type="NCBI Taxonomy" id="633153"/>
    <lineage>
        <taxon>Bacteria</taxon>
        <taxon>Pseudomonadati</taxon>
        <taxon>Pseudomonadota</taxon>
        <taxon>Gammaproteobacteria</taxon>
        <taxon>Lysobacterales</taxon>
        <taxon>Rhodanobacteraceae</taxon>
        <taxon>Rhodanobacter</taxon>
    </lineage>
</organism>
<dbReference type="EMBL" id="JBHSMK010000005">
    <property type="protein sequence ID" value="MFC5436868.1"/>
    <property type="molecule type" value="Genomic_DNA"/>
</dbReference>
<dbReference type="RefSeq" id="WP_377304711.1">
    <property type="nucleotide sequence ID" value="NZ_JBHSMK010000005.1"/>
</dbReference>
<gene>
    <name evidence="1" type="ORF">ACFPME_09900</name>
</gene>
<reference evidence="2" key="1">
    <citation type="journal article" date="2019" name="Int. J. Syst. Evol. Microbiol.">
        <title>The Global Catalogue of Microorganisms (GCM) 10K type strain sequencing project: providing services to taxonomists for standard genome sequencing and annotation.</title>
        <authorList>
            <consortium name="The Broad Institute Genomics Platform"/>
            <consortium name="The Broad Institute Genome Sequencing Center for Infectious Disease"/>
            <person name="Wu L."/>
            <person name="Ma J."/>
        </authorList>
    </citation>
    <scope>NUCLEOTIDE SEQUENCE [LARGE SCALE GENOMIC DNA]</scope>
    <source>
        <strain evidence="2">JCM 17130</strain>
    </source>
</reference>